<proteinExistence type="predicted"/>
<dbReference type="PANTHER" id="PTHR21666">
    <property type="entry name" value="PEPTIDASE-RELATED"/>
    <property type="match status" value="1"/>
</dbReference>
<dbReference type="OrthoDB" id="9810477at2"/>
<sequence>MGTGGSRTTDMFADKESSVHLLAMTEKKIDKLGLKIAQQKNSHKKIQDTWAKNQVLFASIPALKPINGRITSGFGMRQHPIYKRRIHHDGIDFSAPSGTKVYAPGNGVVQYTGYNFGYGKKVVIDHGFGYKTVYAHLSKSLVKKGQKVTRGDVIALSGNTGISTGPHLHYEVHKNNRKINPSAYFFDTFAPESFLTAKPASKQNNSNS</sequence>
<dbReference type="FunFam" id="2.70.70.10:FF:000006">
    <property type="entry name" value="M23 family peptidase"/>
    <property type="match status" value="1"/>
</dbReference>
<dbReference type="PANTHER" id="PTHR21666:SF286">
    <property type="entry name" value="LIPOPROTEIN NLPD"/>
    <property type="match status" value="1"/>
</dbReference>
<dbReference type="Gene3D" id="2.70.70.10">
    <property type="entry name" value="Glucose Permease (Domain IIA)"/>
    <property type="match status" value="1"/>
</dbReference>
<dbReference type="Proteomes" id="UP000246278">
    <property type="component" value="Unassembled WGS sequence"/>
</dbReference>
<dbReference type="GO" id="GO:0004222">
    <property type="term" value="F:metalloendopeptidase activity"/>
    <property type="evidence" value="ECO:0007669"/>
    <property type="project" value="TreeGrafter"/>
</dbReference>
<dbReference type="InterPro" id="IPR050570">
    <property type="entry name" value="Cell_wall_metabolism_enzyme"/>
</dbReference>
<dbReference type="Pfam" id="PF01551">
    <property type="entry name" value="Peptidase_M23"/>
    <property type="match status" value="1"/>
</dbReference>
<dbReference type="AlphaFoldDB" id="A0A317T625"/>
<organism evidence="2 3">
    <name type="scientific">Prosthecochloris marina</name>
    <dbReference type="NCBI Taxonomy" id="2017681"/>
    <lineage>
        <taxon>Bacteria</taxon>
        <taxon>Pseudomonadati</taxon>
        <taxon>Chlorobiota</taxon>
        <taxon>Chlorobiia</taxon>
        <taxon>Chlorobiales</taxon>
        <taxon>Chlorobiaceae</taxon>
        <taxon>Prosthecochloris</taxon>
    </lineage>
</organism>
<evidence type="ECO:0000313" key="3">
    <source>
        <dbReference type="Proteomes" id="UP000246278"/>
    </source>
</evidence>
<evidence type="ECO:0000313" key="2">
    <source>
        <dbReference type="EMBL" id="PWW81710.1"/>
    </source>
</evidence>
<dbReference type="SUPFAM" id="SSF51261">
    <property type="entry name" value="Duplicated hybrid motif"/>
    <property type="match status" value="1"/>
</dbReference>
<dbReference type="InterPro" id="IPR016047">
    <property type="entry name" value="M23ase_b-sheet_dom"/>
</dbReference>
<name>A0A317T625_9CHLB</name>
<gene>
    <name evidence="2" type="ORF">CR164_09695</name>
</gene>
<reference evidence="3" key="1">
    <citation type="submission" date="2017-10" db="EMBL/GenBank/DDBJ databases">
        <authorList>
            <person name="Gaisin V.A."/>
            <person name="Rysina M.S."/>
            <person name="Grouzdev D.S."/>
        </authorList>
    </citation>
    <scope>NUCLEOTIDE SEQUENCE [LARGE SCALE GENOMIC DNA]</scope>
    <source>
        <strain evidence="3">V1</strain>
    </source>
</reference>
<keyword evidence="3" id="KW-1185">Reference proteome</keyword>
<dbReference type="InterPro" id="IPR011055">
    <property type="entry name" value="Dup_hybrid_motif"/>
</dbReference>
<accession>A0A317T625</accession>
<dbReference type="CDD" id="cd12797">
    <property type="entry name" value="M23_peptidase"/>
    <property type="match status" value="1"/>
</dbReference>
<evidence type="ECO:0000259" key="1">
    <source>
        <dbReference type="Pfam" id="PF01551"/>
    </source>
</evidence>
<protein>
    <submittedName>
        <fullName evidence="2">Peptidase M23</fullName>
    </submittedName>
</protein>
<feature type="domain" description="M23ase beta-sheet core" evidence="1">
    <location>
        <begin position="88"/>
        <end position="181"/>
    </location>
</feature>
<dbReference type="EMBL" id="PDNZ01000006">
    <property type="protein sequence ID" value="PWW81710.1"/>
    <property type="molecule type" value="Genomic_DNA"/>
</dbReference>
<comment type="caution">
    <text evidence="2">The sequence shown here is derived from an EMBL/GenBank/DDBJ whole genome shotgun (WGS) entry which is preliminary data.</text>
</comment>